<protein>
    <submittedName>
        <fullName evidence="1">Uncharacterized protein</fullName>
    </submittedName>
</protein>
<dbReference type="Proteomes" id="UP001434883">
    <property type="component" value="Unassembled WGS sequence"/>
</dbReference>
<evidence type="ECO:0000313" key="2">
    <source>
        <dbReference type="Proteomes" id="UP001434883"/>
    </source>
</evidence>
<accession>A0ABV0SCC5</accession>
<dbReference type="PANTHER" id="PTHR16199:SF4">
    <property type="entry name" value="CONDENSIN-2 COMPLEX SUBUNIT G2"/>
    <property type="match status" value="1"/>
</dbReference>
<reference evidence="1 2" key="1">
    <citation type="submission" date="2021-06" db="EMBL/GenBank/DDBJ databases">
        <authorList>
            <person name="Palmer J.M."/>
        </authorList>
    </citation>
    <scope>NUCLEOTIDE SEQUENCE [LARGE SCALE GENOMIC DNA]</scope>
    <source>
        <strain evidence="1 2">XC_2019</strain>
        <tissue evidence="1">Muscle</tissue>
    </source>
</reference>
<dbReference type="PANTHER" id="PTHR16199">
    <property type="entry name" value="CONDENSIN-2 COMPLEX SUBUNIT G2"/>
    <property type="match status" value="1"/>
</dbReference>
<keyword evidence="2" id="KW-1185">Reference proteome</keyword>
<dbReference type="EMBL" id="JAHRIN010075817">
    <property type="protein sequence ID" value="MEQ2217393.1"/>
    <property type="molecule type" value="Genomic_DNA"/>
</dbReference>
<proteinExistence type="predicted"/>
<name>A0ABV0SCC5_9TELE</name>
<organism evidence="1 2">
    <name type="scientific">Xenoophorus captivus</name>
    <dbReference type="NCBI Taxonomy" id="1517983"/>
    <lineage>
        <taxon>Eukaryota</taxon>
        <taxon>Metazoa</taxon>
        <taxon>Chordata</taxon>
        <taxon>Craniata</taxon>
        <taxon>Vertebrata</taxon>
        <taxon>Euteleostomi</taxon>
        <taxon>Actinopterygii</taxon>
        <taxon>Neopterygii</taxon>
        <taxon>Teleostei</taxon>
        <taxon>Neoteleostei</taxon>
        <taxon>Acanthomorphata</taxon>
        <taxon>Ovalentaria</taxon>
        <taxon>Atherinomorphae</taxon>
        <taxon>Cyprinodontiformes</taxon>
        <taxon>Goodeidae</taxon>
        <taxon>Xenoophorus</taxon>
    </lineage>
</organism>
<comment type="caution">
    <text evidence="1">The sequence shown here is derived from an EMBL/GenBank/DDBJ whole genome shotgun (WGS) entry which is preliminary data.</text>
</comment>
<gene>
    <name evidence="1" type="ORF">XENOCAPTIV_008325</name>
</gene>
<evidence type="ECO:0000313" key="1">
    <source>
        <dbReference type="EMBL" id="MEQ2217393.1"/>
    </source>
</evidence>
<sequence>MYHGRLGAHLQHNVSLCLNCFPPPHMALSKAGYLCIPAVLPILKEVANSVVPDDNNQDHEIHGESTLVILGVVANIFQKIIELLALCLRKEPEEGQLLCQSAIPSVTDFLQVAQTWEAALLSGVYSTVFAAIIVEKRHLLQKLTLPEEVLIPQSVDEMPPLSNLLLSVILKSPFITRSFLAEVSSSLDSDALSSLTELAAVLHVLAVIKQSMFSYLELSCQHLQCLFVENQSDVLFISGAFQRGHKERCGFCPAAS</sequence>